<feature type="domain" description="Glycosyl hydrolase family 92 N-terminal" evidence="6">
    <location>
        <begin position="171"/>
        <end position="400"/>
    </location>
</feature>
<feature type="chain" id="PRO_5045675438" evidence="4">
    <location>
        <begin position="22"/>
        <end position="900"/>
    </location>
</feature>
<evidence type="ECO:0000256" key="2">
    <source>
        <dbReference type="ARBA" id="ARBA00011245"/>
    </source>
</evidence>
<dbReference type="Proteomes" id="UP000618754">
    <property type="component" value="Unassembled WGS sequence"/>
</dbReference>
<comment type="caution">
    <text evidence="8">The sequence shown here is derived from an EMBL/GenBank/DDBJ whole genome shotgun (WGS) entry which is preliminary data.</text>
</comment>
<proteinExistence type="predicted"/>
<dbReference type="InterPro" id="IPR050883">
    <property type="entry name" value="PNGase"/>
</dbReference>
<feature type="domain" description="Glycosyl hydrolase family 92" evidence="5">
    <location>
        <begin position="406"/>
        <end position="888"/>
    </location>
</feature>
<feature type="signal peptide" evidence="4">
    <location>
        <begin position="1"/>
        <end position="21"/>
    </location>
</feature>
<evidence type="ECO:0000256" key="1">
    <source>
        <dbReference type="ARBA" id="ARBA00001913"/>
    </source>
</evidence>
<evidence type="ECO:0000313" key="8">
    <source>
        <dbReference type="EMBL" id="MBD1387054.1"/>
    </source>
</evidence>
<dbReference type="SUPFAM" id="SSF49785">
    <property type="entry name" value="Galactose-binding domain-like"/>
    <property type="match status" value="1"/>
</dbReference>
<dbReference type="EC" id="3.2.1.-" evidence="8"/>
<dbReference type="InterPro" id="IPR008928">
    <property type="entry name" value="6-hairpin_glycosidase_sf"/>
</dbReference>
<dbReference type="InterPro" id="IPR008979">
    <property type="entry name" value="Galactose-bd-like_sf"/>
</dbReference>
<dbReference type="PROSITE" id="PS51257">
    <property type="entry name" value="PROKAR_LIPOPROTEIN"/>
    <property type="match status" value="1"/>
</dbReference>
<dbReference type="RefSeq" id="WP_191176905.1">
    <property type="nucleotide sequence ID" value="NZ_JACWMW010000004.1"/>
</dbReference>
<evidence type="ECO:0000259" key="7">
    <source>
        <dbReference type="Pfam" id="PF24135"/>
    </source>
</evidence>
<evidence type="ECO:0000259" key="6">
    <source>
        <dbReference type="Pfam" id="PF17678"/>
    </source>
</evidence>
<dbReference type="Gene3D" id="3.30.2080.10">
    <property type="entry name" value="GH92 mannosidase domain"/>
    <property type="match status" value="1"/>
</dbReference>
<comment type="cofactor">
    <cofactor evidence="1">
        <name>Ca(2+)</name>
        <dbReference type="ChEBI" id="CHEBI:29108"/>
    </cofactor>
</comment>
<keyword evidence="8" id="KW-0378">Hydrolase</keyword>
<dbReference type="Pfam" id="PF24135">
    <property type="entry name" value="DUF7402"/>
    <property type="match status" value="1"/>
</dbReference>
<dbReference type="InterPro" id="IPR005887">
    <property type="entry name" value="GH92_a_mannosidase_put"/>
</dbReference>
<dbReference type="Pfam" id="PF17678">
    <property type="entry name" value="Glyco_hydro_92N"/>
    <property type="match status" value="1"/>
</dbReference>
<dbReference type="NCBIfam" id="TIGR01180">
    <property type="entry name" value="aman2_put"/>
    <property type="match status" value="1"/>
</dbReference>
<protein>
    <submittedName>
        <fullName evidence="8">GH92 family glycosyl hydrolase</fullName>
        <ecNumber evidence="8">3.2.1.-</ecNumber>
    </submittedName>
</protein>
<keyword evidence="9" id="KW-1185">Reference proteome</keyword>
<dbReference type="Pfam" id="PF07971">
    <property type="entry name" value="Glyco_hydro_92"/>
    <property type="match status" value="1"/>
</dbReference>
<dbReference type="InterPro" id="IPR055826">
    <property type="entry name" value="DUF7402"/>
</dbReference>
<dbReference type="PANTHER" id="PTHR12143">
    <property type="entry name" value="PEPTIDE N-GLYCANASE PNGASE -RELATED"/>
    <property type="match status" value="1"/>
</dbReference>
<name>A0ABR7X946_9SPHI</name>
<dbReference type="InterPro" id="IPR012939">
    <property type="entry name" value="Glyco_hydro_92"/>
</dbReference>
<evidence type="ECO:0000256" key="3">
    <source>
        <dbReference type="ARBA" id="ARBA00022837"/>
    </source>
</evidence>
<organism evidence="8 9">
    <name type="scientific">Mucilaginibacter rigui</name>
    <dbReference type="NCBI Taxonomy" id="534635"/>
    <lineage>
        <taxon>Bacteria</taxon>
        <taxon>Pseudomonadati</taxon>
        <taxon>Bacteroidota</taxon>
        <taxon>Sphingobacteriia</taxon>
        <taxon>Sphingobacteriales</taxon>
        <taxon>Sphingobacteriaceae</taxon>
        <taxon>Mucilaginibacter</taxon>
    </lineage>
</organism>
<keyword evidence="8" id="KW-0326">Glycosidase</keyword>
<reference evidence="8 9" key="1">
    <citation type="submission" date="2020-09" db="EMBL/GenBank/DDBJ databases">
        <title>Novel species of Mucilaginibacter isolated from a glacier on the Tibetan Plateau.</title>
        <authorList>
            <person name="Liu Q."/>
            <person name="Xin Y.-H."/>
        </authorList>
    </citation>
    <scope>NUCLEOTIDE SEQUENCE [LARGE SCALE GENOMIC DNA]</scope>
    <source>
        <strain evidence="8 9">CGMCC 1.13878</strain>
    </source>
</reference>
<dbReference type="InterPro" id="IPR041371">
    <property type="entry name" value="GH92_N"/>
</dbReference>
<dbReference type="Gene3D" id="1.20.1610.10">
    <property type="entry name" value="alpha-1,2-mannosidases domains"/>
    <property type="match status" value="1"/>
</dbReference>
<dbReference type="Gene3D" id="2.70.98.10">
    <property type="match status" value="1"/>
</dbReference>
<comment type="subunit">
    <text evidence="2">Monomer.</text>
</comment>
<dbReference type="InterPro" id="IPR014718">
    <property type="entry name" value="GH-type_carb-bd"/>
</dbReference>
<dbReference type="Gene3D" id="2.60.120.260">
    <property type="entry name" value="Galactose-binding domain-like"/>
    <property type="match status" value="1"/>
</dbReference>
<sequence length="900" mass="101436">MRIKSFLISVSLMLACYNLMAESDNIAPQAKVTASSSLNVEFKPANVTDGVIGVNGKGEWACEGVTTDWGYVKFPWLQLDWDNTMQINRIVLYDRPSEKEHTASGKLLFSDGSVIWVNAIPDNGTAKTVKFKTKNIKWVRFITTDGDGKDIGFSEIEVFAAPGQYKDYVSWVDPYIETNRGRYFFFITGARPFGMMTAAPHTRNKNQWGGGYNYNENQILGFGQIHDWMLSGIEIMPTPASIDPVKGEQGWRSEYSHEDEIVKPGFQRLFLRDHQTWVELTSTDRASFYRFTYTKAMDAQVITNLGGYLANSTMADADIVKTSNTSYQGSFSSTKRYWGGPKDVKIFFVIEFDKPFKKLTGWKGKQHFDNVNRLKGDSAGLAPQYEVSAGEQLQMKIAFSYTSVENARNNLQSECSGWDFNKVKEESRQVWNNWLGKIDVKGGTVDQKVKFYTDLWHVLLGRHKINDVSGDYPDRTTGTRDGNFTDAIFKIKTLPKNPDGTVKYNMYNSDAWWLSQWNLNVLWGLAWPMVQDDMSSSMIQYADNGGLLPRGPSGGGYSYIMTSCPATNLIVSTYMKGLLKSTDPGHAFDVIRRNHLPGGMLGSSNDINFYTDKGYWPDNAGITIEAGFQDYAIAQMASKLNRRDDYNFFIKRSAGWRNLYDPVQKLLFPKDREGKFIHKDPLNGSGWVESNAWQATWGISYDIPGLAKLMGGNNVLCEKLNYAFEKAQVSDFVYDYSHGYISYANQPGCSDAHVFNYAGKPWLTQYWVRKVKEQAYGGITPDQGYGGSDEDQGQMGGISALMAIGLFNIQGNVSQVPVYDITSPIFDEITIKLDPVFYSGKVFKIKTYNNSAKNCYIQKATLNGKTLNKFWFKHADFAKGGELSLWLGPIPNKQWGVSHL</sequence>
<accession>A0ABR7X946</accession>
<gene>
    <name evidence="8" type="ORF">IDJ75_17340</name>
</gene>
<dbReference type="GO" id="GO:0016798">
    <property type="term" value="F:hydrolase activity, acting on glycosyl bonds"/>
    <property type="evidence" value="ECO:0007669"/>
    <property type="project" value="UniProtKB-KW"/>
</dbReference>
<evidence type="ECO:0000259" key="5">
    <source>
        <dbReference type="Pfam" id="PF07971"/>
    </source>
</evidence>
<evidence type="ECO:0000313" key="9">
    <source>
        <dbReference type="Proteomes" id="UP000618754"/>
    </source>
</evidence>
<dbReference type="EMBL" id="JACWMW010000004">
    <property type="protein sequence ID" value="MBD1387054.1"/>
    <property type="molecule type" value="Genomic_DNA"/>
</dbReference>
<dbReference type="PANTHER" id="PTHR12143:SF39">
    <property type="entry name" value="SECRETED PROTEIN"/>
    <property type="match status" value="1"/>
</dbReference>
<evidence type="ECO:0000256" key="4">
    <source>
        <dbReference type="SAM" id="SignalP"/>
    </source>
</evidence>
<feature type="domain" description="DUF7402" evidence="7">
    <location>
        <begin position="25"/>
        <end position="159"/>
    </location>
</feature>
<dbReference type="SUPFAM" id="SSF48208">
    <property type="entry name" value="Six-hairpin glycosidases"/>
    <property type="match status" value="1"/>
</dbReference>
<keyword evidence="3" id="KW-0106">Calcium</keyword>
<keyword evidence="4" id="KW-0732">Signal</keyword>
<dbReference type="Gene3D" id="1.20.1050.60">
    <property type="entry name" value="alpha-1,2-mannosidase"/>
    <property type="match status" value="1"/>
</dbReference>